<protein>
    <submittedName>
        <fullName evidence="3">TlpA family protein disulfide reductase</fullName>
    </submittedName>
</protein>
<keyword evidence="4" id="KW-1185">Reference proteome</keyword>
<dbReference type="Proteomes" id="UP000477386">
    <property type="component" value="Unassembled WGS sequence"/>
</dbReference>
<evidence type="ECO:0000259" key="2">
    <source>
        <dbReference type="PROSITE" id="PS51352"/>
    </source>
</evidence>
<dbReference type="GO" id="GO:0016209">
    <property type="term" value="F:antioxidant activity"/>
    <property type="evidence" value="ECO:0007669"/>
    <property type="project" value="InterPro"/>
</dbReference>
<name>A0A6M0II21_9BACT</name>
<dbReference type="Gene3D" id="3.40.30.10">
    <property type="entry name" value="Glutaredoxin"/>
    <property type="match status" value="1"/>
</dbReference>
<dbReference type="InterPro" id="IPR013766">
    <property type="entry name" value="Thioredoxin_domain"/>
</dbReference>
<keyword evidence="1" id="KW-0732">Signal</keyword>
<dbReference type="InterPro" id="IPR000866">
    <property type="entry name" value="AhpC/TSA"/>
</dbReference>
<gene>
    <name evidence="3" type="ORF">GK091_13575</name>
</gene>
<feature type="domain" description="Thioredoxin" evidence="2">
    <location>
        <begin position="80"/>
        <end position="225"/>
    </location>
</feature>
<organism evidence="3 4">
    <name type="scientific">Spirosoma agri</name>
    <dbReference type="NCBI Taxonomy" id="1987381"/>
    <lineage>
        <taxon>Bacteria</taxon>
        <taxon>Pseudomonadati</taxon>
        <taxon>Bacteroidota</taxon>
        <taxon>Cytophagia</taxon>
        <taxon>Cytophagales</taxon>
        <taxon>Cytophagaceae</taxon>
        <taxon>Spirosoma</taxon>
    </lineage>
</organism>
<feature type="signal peptide" evidence="1">
    <location>
        <begin position="1"/>
        <end position="29"/>
    </location>
</feature>
<dbReference type="PANTHER" id="PTHR42852">
    <property type="entry name" value="THIOL:DISULFIDE INTERCHANGE PROTEIN DSBE"/>
    <property type="match status" value="1"/>
</dbReference>
<dbReference type="PROSITE" id="PS51352">
    <property type="entry name" value="THIOREDOXIN_2"/>
    <property type="match status" value="1"/>
</dbReference>
<evidence type="ECO:0000256" key="1">
    <source>
        <dbReference type="SAM" id="SignalP"/>
    </source>
</evidence>
<dbReference type="RefSeq" id="WP_164038846.1">
    <property type="nucleotide sequence ID" value="NZ_JAAGNZ010000001.1"/>
</dbReference>
<sequence>MRSCLCTPVLVSVSTLVCLLLAGSPISYAQNNTLKQCGETLHKTRQALTASKTSNQAGLVPLFDPNAQKLQQSYDEWANCVKGQKAPLSSFQTLRGESYDTNSLAGKILVVNFWFTSCAPCIAEMPAMNKLVEEYKGKDVLFLGFATDRVATLKPAFFEQHPFSFKIIAESSSIASSFQVMGYPTTYIIDQQGIIRQAWLGFAGNGMDQLAPYHKAKESIDRLLTTANK</sequence>
<comment type="caution">
    <text evidence="3">The sequence shown here is derived from an EMBL/GenBank/DDBJ whole genome shotgun (WGS) entry which is preliminary data.</text>
</comment>
<accession>A0A6M0II21</accession>
<dbReference type="GO" id="GO:0016491">
    <property type="term" value="F:oxidoreductase activity"/>
    <property type="evidence" value="ECO:0007669"/>
    <property type="project" value="InterPro"/>
</dbReference>
<feature type="chain" id="PRO_5026728941" evidence="1">
    <location>
        <begin position="30"/>
        <end position="229"/>
    </location>
</feature>
<dbReference type="CDD" id="cd02966">
    <property type="entry name" value="TlpA_like_family"/>
    <property type="match status" value="1"/>
</dbReference>
<dbReference type="AlphaFoldDB" id="A0A6M0II21"/>
<evidence type="ECO:0000313" key="3">
    <source>
        <dbReference type="EMBL" id="NEU67916.1"/>
    </source>
</evidence>
<dbReference type="InterPro" id="IPR036249">
    <property type="entry name" value="Thioredoxin-like_sf"/>
</dbReference>
<proteinExistence type="predicted"/>
<dbReference type="InterPro" id="IPR050553">
    <property type="entry name" value="Thioredoxin_ResA/DsbE_sf"/>
</dbReference>
<reference evidence="3 4" key="1">
    <citation type="submission" date="2020-02" db="EMBL/GenBank/DDBJ databases">
        <title>Draft genome sequence of two Spirosoma agri KCTC 52727 and Spirosoma terrae KCTC 52035.</title>
        <authorList>
            <person name="Rojas J."/>
            <person name="Ambika Manirajan B."/>
            <person name="Ratering S."/>
            <person name="Suarez C."/>
            <person name="Schnell S."/>
        </authorList>
    </citation>
    <scope>NUCLEOTIDE SEQUENCE [LARGE SCALE GENOMIC DNA]</scope>
    <source>
        <strain evidence="3 4">KCTC 52727</strain>
    </source>
</reference>
<dbReference type="Pfam" id="PF00578">
    <property type="entry name" value="AhpC-TSA"/>
    <property type="match status" value="1"/>
</dbReference>
<dbReference type="EMBL" id="JAAGNZ010000001">
    <property type="protein sequence ID" value="NEU67916.1"/>
    <property type="molecule type" value="Genomic_DNA"/>
</dbReference>
<dbReference type="PANTHER" id="PTHR42852:SF17">
    <property type="entry name" value="THIOREDOXIN-LIKE PROTEIN HI_1115"/>
    <property type="match status" value="1"/>
</dbReference>
<dbReference type="SUPFAM" id="SSF52833">
    <property type="entry name" value="Thioredoxin-like"/>
    <property type="match status" value="1"/>
</dbReference>
<evidence type="ECO:0000313" key="4">
    <source>
        <dbReference type="Proteomes" id="UP000477386"/>
    </source>
</evidence>